<dbReference type="EMBL" id="RAVZ01000038">
    <property type="protein sequence ID" value="RKG91857.1"/>
    <property type="molecule type" value="Genomic_DNA"/>
</dbReference>
<accession>A0A3A8J7U1</accession>
<gene>
    <name evidence="2" type="ORF">D7V88_08375</name>
</gene>
<keyword evidence="3" id="KW-1185">Reference proteome</keyword>
<dbReference type="Proteomes" id="UP000268094">
    <property type="component" value="Unassembled WGS sequence"/>
</dbReference>
<comment type="caution">
    <text evidence="2">The sequence shown here is derived from an EMBL/GenBank/DDBJ whole genome shotgun (WGS) entry which is preliminary data.</text>
</comment>
<protein>
    <submittedName>
        <fullName evidence="2">SMI1/KNR4 family protein</fullName>
    </submittedName>
</protein>
<evidence type="ECO:0000313" key="2">
    <source>
        <dbReference type="EMBL" id="RKG91857.1"/>
    </source>
</evidence>
<proteinExistence type="predicted"/>
<organism evidence="2 3">
    <name type="scientific">Corallococcus terminator</name>
    <dbReference type="NCBI Taxonomy" id="2316733"/>
    <lineage>
        <taxon>Bacteria</taxon>
        <taxon>Pseudomonadati</taxon>
        <taxon>Myxococcota</taxon>
        <taxon>Myxococcia</taxon>
        <taxon>Myxococcales</taxon>
        <taxon>Cystobacterineae</taxon>
        <taxon>Myxococcaceae</taxon>
        <taxon>Corallococcus</taxon>
    </lineage>
</organism>
<reference evidence="3" key="1">
    <citation type="submission" date="2018-09" db="EMBL/GenBank/DDBJ databases">
        <authorList>
            <person name="Livingstone P.G."/>
            <person name="Whitworth D.E."/>
        </authorList>
    </citation>
    <scope>NUCLEOTIDE SEQUENCE [LARGE SCALE GENOMIC DNA]</scope>
    <source>
        <strain evidence="3">CA054A</strain>
    </source>
</reference>
<sequence length="360" mass="38875">MTTDLRPKSVPPEATFDADANLWRDGGPNDSRERLWIHPSGLLLLDATRKDGKLDGEIKWSLGIHQMSEHAPRVALQEALGLPKGPTNTMIATFADGALVQVCFRPGFDFPDTLRVELRDGVIDGAVEWVVGPVQGALFEHAGATLLPKVFKIPKPWPHRVMAVFAKGKLKSTTYFAKDGTTLDVSKTALTAWGEAAEASTLTGYIERGDFAADAARFFPKAPRVSKPGSEKVRAVPSGRALDEVVMGGGVPSMTLAFDFDSYGFDCKKEELYGAADDKYVGIASDGSGEMFLLDVTTGAVVRYAHEEGSVAPAFTSLDHLAFALLRVEAAAKKMIPKAKLSALFKRLGLTMADTLLKEY</sequence>
<feature type="region of interest" description="Disordered" evidence="1">
    <location>
        <begin position="1"/>
        <end position="24"/>
    </location>
</feature>
<dbReference type="RefSeq" id="WP_120540099.1">
    <property type="nucleotide sequence ID" value="NZ_RAVZ01000038.1"/>
</dbReference>
<name>A0A3A8J7U1_9BACT</name>
<evidence type="ECO:0000256" key="1">
    <source>
        <dbReference type="SAM" id="MobiDB-lite"/>
    </source>
</evidence>
<evidence type="ECO:0000313" key="3">
    <source>
        <dbReference type="Proteomes" id="UP000268094"/>
    </source>
</evidence>
<dbReference type="OrthoDB" id="5523137at2"/>
<dbReference type="AlphaFoldDB" id="A0A3A8J7U1"/>